<dbReference type="PANTHER" id="PTHR20854">
    <property type="entry name" value="INOSITOL MONOPHOSPHATASE"/>
    <property type="match status" value="1"/>
</dbReference>
<name>A0A285CHS0_9BACI</name>
<keyword evidence="3 6" id="KW-0479">Metal-binding</keyword>
<evidence type="ECO:0000256" key="2">
    <source>
        <dbReference type="ARBA" id="ARBA00001946"/>
    </source>
</evidence>
<proteinExistence type="inferred from homology"/>
<dbReference type="GO" id="GO:0046872">
    <property type="term" value="F:metal ion binding"/>
    <property type="evidence" value="ECO:0007669"/>
    <property type="project" value="UniProtKB-KW"/>
</dbReference>
<keyword evidence="9" id="KW-1185">Reference proteome</keyword>
<dbReference type="OrthoDB" id="9772456at2"/>
<evidence type="ECO:0000313" key="8">
    <source>
        <dbReference type="EMBL" id="SNX67141.1"/>
    </source>
</evidence>
<feature type="binding site" evidence="6">
    <location>
        <position position="89"/>
    </location>
    <ligand>
        <name>Mg(2+)</name>
        <dbReference type="ChEBI" id="CHEBI:18420"/>
        <label>1</label>
        <note>catalytic</note>
    </ligand>
</feature>
<dbReference type="Gene3D" id="3.30.540.10">
    <property type="entry name" value="Fructose-1,6-Bisphosphatase, subunit A, domain 1"/>
    <property type="match status" value="1"/>
</dbReference>
<dbReference type="PROSITE" id="PS00629">
    <property type="entry name" value="IMP_1"/>
    <property type="match status" value="1"/>
</dbReference>
<organism evidence="8 9">
    <name type="scientific">Bacillus oleivorans</name>
    <dbReference type="NCBI Taxonomy" id="1448271"/>
    <lineage>
        <taxon>Bacteria</taxon>
        <taxon>Bacillati</taxon>
        <taxon>Bacillota</taxon>
        <taxon>Bacilli</taxon>
        <taxon>Bacillales</taxon>
        <taxon>Bacillaceae</taxon>
        <taxon>Bacillus</taxon>
    </lineage>
</organism>
<feature type="binding site" evidence="6">
    <location>
        <position position="90"/>
    </location>
    <ligand>
        <name>Mg(2+)</name>
        <dbReference type="ChEBI" id="CHEBI:18420"/>
        <label>2</label>
    </ligand>
</feature>
<feature type="binding site" evidence="6">
    <location>
        <position position="216"/>
    </location>
    <ligand>
        <name>Mg(2+)</name>
        <dbReference type="ChEBI" id="CHEBI:18420"/>
        <label>1</label>
        <note>catalytic</note>
    </ligand>
</feature>
<dbReference type="GO" id="GO:0007165">
    <property type="term" value="P:signal transduction"/>
    <property type="evidence" value="ECO:0007669"/>
    <property type="project" value="TreeGrafter"/>
</dbReference>
<protein>
    <recommendedName>
        <fullName evidence="7">Inositol-1-monophosphatase</fullName>
        <ecNumber evidence="7">3.1.3.25</ecNumber>
    </recommendedName>
</protein>
<sequence length="265" mass="29654">MSENYKKELEIATEAALKAGDFLKNWAAPLEEEWKGKINPVTKADKTSEKLLIEKMKEAFPNDIIISEETNPLEEAEVINKRRWYLDPLDGTVNFMKGSPYWCIAIALVDSDNKTVCSVVYAPKMNNLFTAIRGKGAWLNGEKISVSQVEDLNRAVAASGFPYSFEDPEKSNLREWSNVTPEVLTVRSLGAAAMALCDVARGRLDFFWEQELERWDITAAALICKEAGAKVTDIYGQEFEGPETSVLAANPLLHNKVLEVLYKKA</sequence>
<evidence type="ECO:0000256" key="4">
    <source>
        <dbReference type="ARBA" id="ARBA00022801"/>
    </source>
</evidence>
<dbReference type="InterPro" id="IPR033942">
    <property type="entry name" value="IMPase"/>
</dbReference>
<dbReference type="SUPFAM" id="SSF56655">
    <property type="entry name" value="Carbohydrate phosphatase"/>
    <property type="match status" value="1"/>
</dbReference>
<dbReference type="Gene3D" id="3.40.190.80">
    <property type="match status" value="1"/>
</dbReference>
<dbReference type="InterPro" id="IPR000760">
    <property type="entry name" value="Inositol_monophosphatase-like"/>
</dbReference>
<evidence type="ECO:0000256" key="6">
    <source>
        <dbReference type="PIRSR" id="PIRSR600760-2"/>
    </source>
</evidence>
<dbReference type="PRINTS" id="PR00377">
    <property type="entry name" value="IMPHPHTASES"/>
</dbReference>
<dbReference type="Pfam" id="PF00459">
    <property type="entry name" value="Inositol_P"/>
    <property type="match status" value="1"/>
</dbReference>
<evidence type="ECO:0000256" key="5">
    <source>
        <dbReference type="ARBA" id="ARBA00022842"/>
    </source>
</evidence>
<evidence type="ECO:0000313" key="9">
    <source>
        <dbReference type="Proteomes" id="UP000219546"/>
    </source>
</evidence>
<feature type="binding site" evidence="6">
    <location>
        <position position="87"/>
    </location>
    <ligand>
        <name>Mg(2+)</name>
        <dbReference type="ChEBI" id="CHEBI:18420"/>
        <label>1</label>
        <note>catalytic</note>
    </ligand>
</feature>
<reference evidence="8 9" key="1">
    <citation type="submission" date="2017-08" db="EMBL/GenBank/DDBJ databases">
        <authorList>
            <person name="de Groot N.N."/>
        </authorList>
    </citation>
    <scope>NUCLEOTIDE SEQUENCE [LARGE SCALE GENOMIC DNA]</scope>
    <source>
        <strain evidence="8 9">JC228</strain>
    </source>
</reference>
<gene>
    <name evidence="8" type="ORF">SAMN05877753_101457</name>
</gene>
<dbReference type="AlphaFoldDB" id="A0A285CHS0"/>
<keyword evidence="5 6" id="KW-0460">Magnesium</keyword>
<comment type="catalytic activity">
    <reaction evidence="1 7">
        <text>a myo-inositol phosphate + H2O = myo-inositol + phosphate</text>
        <dbReference type="Rhea" id="RHEA:24056"/>
        <dbReference type="ChEBI" id="CHEBI:15377"/>
        <dbReference type="ChEBI" id="CHEBI:17268"/>
        <dbReference type="ChEBI" id="CHEBI:43474"/>
        <dbReference type="ChEBI" id="CHEBI:84139"/>
        <dbReference type="EC" id="3.1.3.25"/>
    </reaction>
</comment>
<dbReference type="EC" id="3.1.3.25" evidence="7"/>
<accession>A0A285CHS0</accession>
<feature type="binding site" evidence="6">
    <location>
        <position position="68"/>
    </location>
    <ligand>
        <name>Mg(2+)</name>
        <dbReference type="ChEBI" id="CHEBI:18420"/>
        <label>1</label>
        <note>catalytic</note>
    </ligand>
</feature>
<dbReference type="EMBL" id="OAOP01000001">
    <property type="protein sequence ID" value="SNX67141.1"/>
    <property type="molecule type" value="Genomic_DNA"/>
</dbReference>
<dbReference type="RefSeq" id="WP_097156963.1">
    <property type="nucleotide sequence ID" value="NZ_JBEPMQ010000003.1"/>
</dbReference>
<dbReference type="Proteomes" id="UP000219546">
    <property type="component" value="Unassembled WGS sequence"/>
</dbReference>
<dbReference type="FunFam" id="3.30.540.10:FF:000003">
    <property type="entry name" value="Inositol-1-monophosphatase"/>
    <property type="match status" value="1"/>
</dbReference>
<dbReference type="GO" id="GO:0006020">
    <property type="term" value="P:inositol metabolic process"/>
    <property type="evidence" value="ECO:0007669"/>
    <property type="project" value="TreeGrafter"/>
</dbReference>
<keyword evidence="4 7" id="KW-0378">Hydrolase</keyword>
<dbReference type="GO" id="GO:0008934">
    <property type="term" value="F:inositol monophosphate 1-phosphatase activity"/>
    <property type="evidence" value="ECO:0007669"/>
    <property type="project" value="InterPro"/>
</dbReference>
<evidence type="ECO:0000256" key="3">
    <source>
        <dbReference type="ARBA" id="ARBA00022723"/>
    </source>
</evidence>
<dbReference type="InterPro" id="IPR020583">
    <property type="entry name" value="Inositol_monoP_metal-BS"/>
</dbReference>
<dbReference type="CDD" id="cd01639">
    <property type="entry name" value="IMPase"/>
    <property type="match status" value="1"/>
</dbReference>
<evidence type="ECO:0000256" key="7">
    <source>
        <dbReference type="RuleBase" id="RU364068"/>
    </source>
</evidence>
<dbReference type="PANTHER" id="PTHR20854:SF4">
    <property type="entry name" value="INOSITOL-1-MONOPHOSPHATASE-RELATED"/>
    <property type="match status" value="1"/>
</dbReference>
<comment type="cofactor">
    <cofactor evidence="2 6 7">
        <name>Mg(2+)</name>
        <dbReference type="ChEBI" id="CHEBI:18420"/>
    </cofactor>
</comment>
<evidence type="ECO:0000256" key="1">
    <source>
        <dbReference type="ARBA" id="ARBA00001033"/>
    </source>
</evidence>
<comment type="similarity">
    <text evidence="7">Belongs to the inositol monophosphatase superfamily.</text>
</comment>